<organism evidence="2 3">
    <name type="scientific">Capnocytophaga gingivalis</name>
    <dbReference type="NCBI Taxonomy" id="1017"/>
    <lineage>
        <taxon>Bacteria</taxon>
        <taxon>Pseudomonadati</taxon>
        <taxon>Bacteroidota</taxon>
        <taxon>Flavobacteriia</taxon>
        <taxon>Flavobacteriales</taxon>
        <taxon>Flavobacteriaceae</taxon>
        <taxon>Capnocytophaga</taxon>
    </lineage>
</organism>
<dbReference type="PANTHER" id="PTHR30283:SF4">
    <property type="entry name" value="PEROXIDE STRESS RESISTANCE PROTEIN YAAA"/>
    <property type="match status" value="1"/>
</dbReference>
<dbReference type="EMBL" id="CP022386">
    <property type="protein sequence ID" value="ATA86743.1"/>
    <property type="molecule type" value="Genomic_DNA"/>
</dbReference>
<comment type="similarity">
    <text evidence="1">Belongs to the UPF0246 family.</text>
</comment>
<protein>
    <recommendedName>
        <fullName evidence="1">UPF0246 protein CGC50_05925</fullName>
    </recommendedName>
</protein>
<evidence type="ECO:0000256" key="1">
    <source>
        <dbReference type="HAMAP-Rule" id="MF_00652"/>
    </source>
</evidence>
<dbReference type="NCBIfam" id="NF002542">
    <property type="entry name" value="PRK02101.1-3"/>
    <property type="match status" value="1"/>
</dbReference>
<dbReference type="RefSeq" id="WP_095910082.1">
    <property type="nucleotide sequence ID" value="NZ_CP022386.1"/>
</dbReference>
<evidence type="ECO:0000313" key="2">
    <source>
        <dbReference type="EMBL" id="ATA86743.1"/>
    </source>
</evidence>
<dbReference type="Pfam" id="PF03883">
    <property type="entry name" value="H2O2_YaaD"/>
    <property type="match status" value="1"/>
</dbReference>
<evidence type="ECO:0000313" key="3">
    <source>
        <dbReference type="Proteomes" id="UP000217250"/>
    </source>
</evidence>
<dbReference type="OrthoDB" id="9777133at2"/>
<name>A0A250FNT4_9FLAO</name>
<dbReference type="AlphaFoldDB" id="A0A250FNT4"/>
<dbReference type="PANTHER" id="PTHR30283">
    <property type="entry name" value="PEROXIDE STRESS RESPONSE PROTEIN YAAA"/>
    <property type="match status" value="1"/>
</dbReference>
<gene>
    <name evidence="2" type="ORF">CGC50_05925</name>
</gene>
<proteinExistence type="inferred from homology"/>
<dbReference type="HAMAP" id="MF_00652">
    <property type="entry name" value="UPF0246"/>
    <property type="match status" value="1"/>
</dbReference>
<reference evidence="3" key="1">
    <citation type="submission" date="2017-06" db="EMBL/GenBank/DDBJ databases">
        <title>Capnocytophaga spp. assemblies.</title>
        <authorList>
            <person name="Gulvik C.A."/>
        </authorList>
    </citation>
    <scope>NUCLEOTIDE SEQUENCE [LARGE SCALE GENOMIC DNA]</scope>
    <source>
        <strain evidence="3">H1496</strain>
    </source>
</reference>
<dbReference type="GO" id="GO:0033194">
    <property type="term" value="P:response to hydroperoxide"/>
    <property type="evidence" value="ECO:0007669"/>
    <property type="project" value="TreeGrafter"/>
</dbReference>
<sequence>MKILLSPAKRMAASSASYSMVGVPTQALFQKEIAQVLAPLRALSPRELAPLMDISPRIAEQSWQYHQEISLPLNEKNAKEALFAYRGDVYDGLDADTLSSEEVLWLQDRLRILSGLYGIVRPLDLIAPYRLEMGTKLSVAGKATLYEFWEEKLTQALKNELEKYEPVVNLASNQYTKVINRKKLPVPVVDITFKNWKGDTLKTIVLYTKRARGLMVRYIAQERVTTLEQLKGFQKGGYHFSEELSHENELVFVAG</sequence>
<dbReference type="Proteomes" id="UP000217250">
    <property type="component" value="Chromosome"/>
</dbReference>
<dbReference type="KEGG" id="cgh:CGC50_05925"/>
<dbReference type="GeneID" id="84808096"/>
<accession>A0A250FNT4</accession>
<dbReference type="GO" id="GO:0005829">
    <property type="term" value="C:cytosol"/>
    <property type="evidence" value="ECO:0007669"/>
    <property type="project" value="TreeGrafter"/>
</dbReference>
<dbReference type="InterPro" id="IPR005583">
    <property type="entry name" value="YaaA"/>
</dbReference>